<feature type="region of interest" description="Disordered" evidence="1">
    <location>
        <begin position="44"/>
        <end position="76"/>
    </location>
</feature>
<name>A0A9E9NTN7_9BURK</name>
<evidence type="ECO:0000313" key="4">
    <source>
        <dbReference type="EMBL" id="WAV91710.1"/>
    </source>
</evidence>
<proteinExistence type="predicted"/>
<dbReference type="PANTHER" id="PTHR13844">
    <property type="entry name" value="SWI/SNF-RELATED MATRIX-ASSOCIATED ACTIN-DEPENDENT REGULATOR OF CHROMATIN SUBFAMILY D"/>
    <property type="match status" value="1"/>
</dbReference>
<keyword evidence="2" id="KW-0812">Transmembrane</keyword>
<accession>A0A9E9NTN7</accession>
<dbReference type="RefSeq" id="WP_269316157.1">
    <property type="nucleotide sequence ID" value="NZ_CP098251.1"/>
</dbReference>
<dbReference type="Gene3D" id="1.10.245.10">
    <property type="entry name" value="SWIB/MDM2 domain"/>
    <property type="match status" value="1"/>
</dbReference>
<evidence type="ECO:0000256" key="2">
    <source>
        <dbReference type="SAM" id="Phobius"/>
    </source>
</evidence>
<dbReference type="InterPro" id="IPR003121">
    <property type="entry name" value="SWIB_MDM2_domain"/>
</dbReference>
<dbReference type="Proteomes" id="UP001164819">
    <property type="component" value="Chromosome"/>
</dbReference>
<feature type="domain" description="DM2" evidence="3">
    <location>
        <begin position="80"/>
        <end position="157"/>
    </location>
</feature>
<gene>
    <name evidence="4" type="ORF">NB646_02855</name>
</gene>
<feature type="transmembrane region" description="Helical" evidence="2">
    <location>
        <begin position="12"/>
        <end position="31"/>
    </location>
</feature>
<keyword evidence="2" id="KW-0472">Membrane</keyword>
<dbReference type="InterPro" id="IPR019835">
    <property type="entry name" value="SWIB_domain"/>
</dbReference>
<dbReference type="SMART" id="SM00151">
    <property type="entry name" value="SWIB"/>
    <property type="match status" value="1"/>
</dbReference>
<evidence type="ECO:0000259" key="3">
    <source>
        <dbReference type="PROSITE" id="PS51925"/>
    </source>
</evidence>
<keyword evidence="2" id="KW-1133">Transmembrane helix</keyword>
<dbReference type="Pfam" id="PF02201">
    <property type="entry name" value="SWIB"/>
    <property type="match status" value="1"/>
</dbReference>
<organism evidence="4">
    <name type="scientific">Oxalobacter aliiformigenes</name>
    <dbReference type="NCBI Taxonomy" id="2946593"/>
    <lineage>
        <taxon>Bacteria</taxon>
        <taxon>Pseudomonadati</taxon>
        <taxon>Pseudomonadota</taxon>
        <taxon>Betaproteobacteria</taxon>
        <taxon>Burkholderiales</taxon>
        <taxon>Oxalobacteraceae</taxon>
        <taxon>Oxalobacter</taxon>
    </lineage>
</organism>
<evidence type="ECO:0000256" key="1">
    <source>
        <dbReference type="SAM" id="MobiDB-lite"/>
    </source>
</evidence>
<dbReference type="PROSITE" id="PS51925">
    <property type="entry name" value="SWIB_MDM2"/>
    <property type="match status" value="1"/>
</dbReference>
<sequence length="157" mass="17429">MKGKNACVLQDFAPIFVLAVSYINSLSYFVYEASLWQQKNLQHHPQKSSAARKAAPVKKSGEASKTSATAAPAKRTSNAAFMKPVTPTAILAAVIGDKPMPRTEVTKKIWDYIKRNDLQDKNNRRMINADEKLKPVFGGKDQVSMFEMTKLVSAQLK</sequence>
<dbReference type="SUPFAM" id="SSF47592">
    <property type="entry name" value="SWIB/MDM2 domain"/>
    <property type="match status" value="1"/>
</dbReference>
<dbReference type="CDD" id="cd10567">
    <property type="entry name" value="SWIB-MDM2_like"/>
    <property type="match status" value="1"/>
</dbReference>
<protein>
    <submittedName>
        <fullName evidence="4">SWIB/MDM2 domain-containing protein</fullName>
    </submittedName>
</protein>
<feature type="compositionally biased region" description="Low complexity" evidence="1">
    <location>
        <begin position="63"/>
        <end position="76"/>
    </location>
</feature>
<dbReference type="EMBL" id="CP098251">
    <property type="protein sequence ID" value="WAV91710.1"/>
    <property type="molecule type" value="Genomic_DNA"/>
</dbReference>
<dbReference type="InterPro" id="IPR036885">
    <property type="entry name" value="SWIB_MDM2_dom_sf"/>
</dbReference>
<reference evidence="4" key="1">
    <citation type="journal article" date="2022" name="Front. Microbiol.">
        <title>New perspectives on an old grouping: The genomic and phenotypic variability of Oxalobacter formigenes and the implications for calcium oxalate stone prevention.</title>
        <authorList>
            <person name="Chmiel J.A."/>
            <person name="Carr C."/>
            <person name="Stuivenberg G.A."/>
            <person name="Venema R."/>
            <person name="Chanyi R.M."/>
            <person name="Al K.F."/>
            <person name="Giguere D."/>
            <person name="Say H."/>
            <person name="Akouris P.P."/>
            <person name="Dominguez Romero S.A."/>
            <person name="Kwong A."/>
            <person name="Tai V."/>
            <person name="Koval S.F."/>
            <person name="Razvi H."/>
            <person name="Bjazevic J."/>
            <person name="Burton J.P."/>
        </authorList>
    </citation>
    <scope>NUCLEOTIDE SEQUENCE</scope>
    <source>
        <strain evidence="4">OxK</strain>
    </source>
</reference>
<dbReference type="AlphaFoldDB" id="A0A9E9NTN7"/>